<dbReference type="InterPro" id="IPR015655">
    <property type="entry name" value="PP2C"/>
</dbReference>
<evidence type="ECO:0000256" key="1">
    <source>
        <dbReference type="SAM" id="MobiDB-lite"/>
    </source>
</evidence>
<reference evidence="3" key="1">
    <citation type="submission" date="2021-10" db="EMBL/GenBank/DDBJ databases">
        <title>Tropical sea cucumber genome reveals ecological adaptation and Cuvierian tubules defense mechanism.</title>
        <authorList>
            <person name="Chen T."/>
        </authorList>
    </citation>
    <scope>NUCLEOTIDE SEQUENCE</scope>
    <source>
        <strain evidence="3">Nanhai2018</strain>
        <tissue evidence="3">Muscle</tissue>
    </source>
</reference>
<dbReference type="OrthoDB" id="10264738at2759"/>
<dbReference type="SUPFAM" id="SSF81606">
    <property type="entry name" value="PP2C-like"/>
    <property type="match status" value="1"/>
</dbReference>
<dbReference type="Gene3D" id="3.60.40.10">
    <property type="entry name" value="PPM-type phosphatase domain"/>
    <property type="match status" value="1"/>
</dbReference>
<dbReference type="InterPro" id="IPR001932">
    <property type="entry name" value="PPM-type_phosphatase-like_dom"/>
</dbReference>
<dbReference type="GO" id="GO:0004741">
    <property type="term" value="F:[pyruvate dehydrogenase (acetyl-transferring)]-phosphatase activity"/>
    <property type="evidence" value="ECO:0007669"/>
    <property type="project" value="TreeGrafter"/>
</dbReference>
<organism evidence="3 4">
    <name type="scientific">Holothuria leucospilota</name>
    <name type="common">Black long sea cucumber</name>
    <name type="synonym">Mertensiothuria leucospilota</name>
    <dbReference type="NCBI Taxonomy" id="206669"/>
    <lineage>
        <taxon>Eukaryota</taxon>
        <taxon>Metazoa</taxon>
        <taxon>Echinodermata</taxon>
        <taxon>Eleutherozoa</taxon>
        <taxon>Echinozoa</taxon>
        <taxon>Holothuroidea</taxon>
        <taxon>Aspidochirotacea</taxon>
        <taxon>Aspidochirotida</taxon>
        <taxon>Holothuriidae</taxon>
        <taxon>Holothuria</taxon>
    </lineage>
</organism>
<feature type="domain" description="PPM-type phosphatase" evidence="2">
    <location>
        <begin position="1"/>
        <end position="206"/>
    </location>
</feature>
<dbReference type="GO" id="GO:0005739">
    <property type="term" value="C:mitochondrion"/>
    <property type="evidence" value="ECO:0007669"/>
    <property type="project" value="TreeGrafter"/>
</dbReference>
<accession>A0A9Q1CJP8</accession>
<evidence type="ECO:0000313" key="4">
    <source>
        <dbReference type="Proteomes" id="UP001152320"/>
    </source>
</evidence>
<dbReference type="Pfam" id="PF00481">
    <property type="entry name" value="PP2C"/>
    <property type="match status" value="1"/>
</dbReference>
<dbReference type="AlphaFoldDB" id="A0A9Q1CJP8"/>
<comment type="caution">
    <text evidence="3">The sequence shown here is derived from an EMBL/GenBank/DDBJ whole genome shotgun (WGS) entry which is preliminary data.</text>
</comment>
<dbReference type="CDD" id="cd00143">
    <property type="entry name" value="PP2Cc"/>
    <property type="match status" value="1"/>
</dbReference>
<protein>
    <submittedName>
        <fullName evidence="3">Protein phosphatase 1H</fullName>
    </submittedName>
</protein>
<dbReference type="EMBL" id="JAIZAY010000002">
    <property type="protein sequence ID" value="KAJ8046556.1"/>
    <property type="molecule type" value="Genomic_DNA"/>
</dbReference>
<dbReference type="PANTHER" id="PTHR13832:SF354">
    <property type="entry name" value="GM14138P"/>
    <property type="match status" value="1"/>
</dbReference>
<sequence>MRSHFYKVWKFDLESDNIQEDVELGPDKDRIFHEYMYITINLWVQILPNIIHSFCNRALKRITEEDLKFPLIFGEGKRARVLATIGVTRGFGDHELKVCGTDIRIKPFLSPAPEVKVYNLFEYDHSENDVLIMGTDGLWDVLSNERAAAVVNEVLESFPANDYKRYASAAQELVMAARGVLREKGWRIHEDKPGSGDDITVFVIPLSRHQNMSRENSFTESREVSPSDGPSE</sequence>
<dbReference type="PROSITE" id="PS51746">
    <property type="entry name" value="PPM_2"/>
    <property type="match status" value="1"/>
</dbReference>
<dbReference type="InterPro" id="IPR036457">
    <property type="entry name" value="PPM-type-like_dom_sf"/>
</dbReference>
<evidence type="ECO:0000313" key="3">
    <source>
        <dbReference type="EMBL" id="KAJ8046556.1"/>
    </source>
</evidence>
<evidence type="ECO:0000259" key="2">
    <source>
        <dbReference type="PROSITE" id="PS51746"/>
    </source>
</evidence>
<feature type="region of interest" description="Disordered" evidence="1">
    <location>
        <begin position="212"/>
        <end position="232"/>
    </location>
</feature>
<name>A0A9Q1CJP8_HOLLE</name>
<dbReference type="Proteomes" id="UP001152320">
    <property type="component" value="Chromosome 2"/>
</dbReference>
<proteinExistence type="predicted"/>
<gene>
    <name evidence="3" type="ORF">HOLleu_05259</name>
</gene>
<keyword evidence="4" id="KW-1185">Reference proteome</keyword>
<dbReference type="PANTHER" id="PTHR13832">
    <property type="entry name" value="PROTEIN PHOSPHATASE 2C"/>
    <property type="match status" value="1"/>
</dbReference>